<evidence type="ECO:0000256" key="4">
    <source>
        <dbReference type="ARBA" id="ARBA00022490"/>
    </source>
</evidence>
<dbReference type="SMART" id="SM00326">
    <property type="entry name" value="SH3"/>
    <property type="match status" value="1"/>
</dbReference>
<evidence type="ECO:0000256" key="6">
    <source>
        <dbReference type="ARBA" id="ARBA00038771"/>
    </source>
</evidence>
<evidence type="ECO:0000256" key="2">
    <source>
        <dbReference type="ARBA" id="ARBA00006697"/>
    </source>
</evidence>
<dbReference type="Pfam" id="PF14604">
    <property type="entry name" value="SH3_9"/>
    <property type="match status" value="1"/>
</dbReference>
<feature type="domain" description="BAR" evidence="11">
    <location>
        <begin position="24"/>
        <end position="287"/>
    </location>
</feature>
<dbReference type="InterPro" id="IPR027267">
    <property type="entry name" value="AH/BAR_dom_sf"/>
</dbReference>
<dbReference type="FunFam" id="2.30.30.40:FF:000028">
    <property type="entry name" value="endophilin-B2 isoform X1"/>
    <property type="match status" value="1"/>
</dbReference>
<dbReference type="PROSITE" id="PS50002">
    <property type="entry name" value="SH3"/>
    <property type="match status" value="1"/>
</dbReference>
<dbReference type="GO" id="GO:0016020">
    <property type="term" value="C:membrane"/>
    <property type="evidence" value="ECO:0007669"/>
    <property type="project" value="TreeGrafter"/>
</dbReference>
<dbReference type="SUPFAM" id="SSF103657">
    <property type="entry name" value="BAR/IMD domain-like"/>
    <property type="match status" value="1"/>
</dbReference>
<dbReference type="Ensembl" id="ENSAPLT00020017645.1">
    <property type="protein sequence ID" value="ENSAPLP00020016354.1"/>
    <property type="gene ID" value="ENSAPLG00020011787.1"/>
</dbReference>
<evidence type="ECO:0000256" key="5">
    <source>
        <dbReference type="ARBA" id="ARBA00023054"/>
    </source>
</evidence>
<organism evidence="12 13">
    <name type="scientific">Anas platyrhynchos</name>
    <name type="common">Mallard</name>
    <name type="synonym">Anas boschas</name>
    <dbReference type="NCBI Taxonomy" id="8839"/>
    <lineage>
        <taxon>Eukaryota</taxon>
        <taxon>Metazoa</taxon>
        <taxon>Chordata</taxon>
        <taxon>Craniata</taxon>
        <taxon>Vertebrata</taxon>
        <taxon>Euteleostomi</taxon>
        <taxon>Archelosauria</taxon>
        <taxon>Archosauria</taxon>
        <taxon>Dinosauria</taxon>
        <taxon>Saurischia</taxon>
        <taxon>Theropoda</taxon>
        <taxon>Coelurosauria</taxon>
        <taxon>Aves</taxon>
        <taxon>Neognathae</taxon>
        <taxon>Galloanserae</taxon>
        <taxon>Anseriformes</taxon>
        <taxon>Anatidae</taxon>
        <taxon>Anatinae</taxon>
        <taxon>Anas</taxon>
    </lineage>
</organism>
<evidence type="ECO:0000256" key="9">
    <source>
        <dbReference type="PROSITE-ProRule" id="PRU00192"/>
    </source>
</evidence>
<comment type="similarity">
    <text evidence="2">Belongs to the endophilin family.</text>
</comment>
<dbReference type="InterPro" id="IPR001452">
    <property type="entry name" value="SH3_domain"/>
</dbReference>
<sequence>MDFNVKKLASDAGVFFSRAMQFTEEKLGQAEKTELDAHFENLLARADSTKNWTEKILRQTEVLLQPNPSARVEEFLYEKLDRKVPSRVTNGELLAQYMTEAANDFGPGTPYGKTLIKVGETQRRLGAAERDFIHSASINFLTPLRNFLEGDWRTISKERRILQNCRLDLDACKARLKKAKAAEAKAAAVPDFQETRPRNYILSASASALWSDEVEKAEHELRLTQTEFDRQAEVTRLLLEGISSTHVNHLRCLHEFVESQTNYYAQCYQYMLDLQKQLGRFSGTFVGNAESSSPPPAATSPPAVGAATLPAVPTIPVVPTIVGVPNTVAESVLNPNEVKPPASGTRKARVLYDYEAADSSELALLADEMITVYSLPGMDPDWLIGERGNQKGKVPVTYLELLS</sequence>
<dbReference type="SMART" id="SM00721">
    <property type="entry name" value="BAR"/>
    <property type="match status" value="1"/>
</dbReference>
<comment type="subunit">
    <text evidence="6">Homodimer, and heterodimer with SH3GLB1.</text>
</comment>
<reference evidence="12" key="1">
    <citation type="submission" date="2019-08" db="EMBL/GenBank/DDBJ databases">
        <title>Three high-quality genomes provides insights into domestication of ducks.</title>
        <authorList>
            <person name="Hou Z.C."/>
            <person name="Zhu F."/>
            <person name="Yin Z.T."/>
            <person name="Zhang F."/>
        </authorList>
    </citation>
    <scope>NUCLEOTIDE SEQUENCE [LARGE SCALE GENOMIC DNA]</scope>
</reference>
<dbReference type="AlphaFoldDB" id="A0A8B9T6S4"/>
<dbReference type="Gene3D" id="1.20.1270.60">
    <property type="entry name" value="Arfaptin homology (AH) domain/BAR domain"/>
    <property type="match status" value="1"/>
</dbReference>
<reference evidence="12" key="2">
    <citation type="submission" date="2025-08" db="UniProtKB">
        <authorList>
            <consortium name="Ensembl"/>
        </authorList>
    </citation>
    <scope>IDENTIFICATION</scope>
</reference>
<evidence type="ECO:0000256" key="3">
    <source>
        <dbReference type="ARBA" id="ARBA00022443"/>
    </source>
</evidence>
<evidence type="ECO:0000256" key="8">
    <source>
        <dbReference type="ARBA" id="ARBA00042180"/>
    </source>
</evidence>
<dbReference type="RefSeq" id="XP_027326449.2">
    <property type="nucleotide sequence ID" value="XM_027470648.3"/>
</dbReference>
<dbReference type="SUPFAM" id="SSF50044">
    <property type="entry name" value="SH3-domain"/>
    <property type="match status" value="1"/>
</dbReference>
<evidence type="ECO:0000259" key="11">
    <source>
        <dbReference type="PROSITE" id="PS51021"/>
    </source>
</evidence>
<dbReference type="FunFam" id="1.20.1270.60:FF:000017">
    <property type="entry name" value="endophilin-B2 isoform X1"/>
    <property type="match status" value="1"/>
</dbReference>
<keyword evidence="4" id="KW-0963">Cytoplasm</keyword>
<dbReference type="Proteomes" id="UP000694400">
    <property type="component" value="Chromosome 19"/>
</dbReference>
<dbReference type="PROSITE" id="PS51021">
    <property type="entry name" value="BAR"/>
    <property type="match status" value="1"/>
</dbReference>
<evidence type="ECO:0000256" key="1">
    <source>
        <dbReference type="ARBA" id="ARBA00004496"/>
    </source>
</evidence>
<keyword evidence="5" id="KW-0175">Coiled coil</keyword>
<dbReference type="CDD" id="cd11944">
    <property type="entry name" value="SH3_Endophilin_B2"/>
    <property type="match status" value="1"/>
</dbReference>
<dbReference type="GeneID" id="101790068"/>
<dbReference type="PANTHER" id="PTHR14167">
    <property type="entry name" value="SH3 DOMAIN-CONTAINING"/>
    <property type="match status" value="1"/>
</dbReference>
<reference evidence="12" key="3">
    <citation type="submission" date="2025-09" db="UniProtKB">
        <authorList>
            <consortium name="Ensembl"/>
        </authorList>
    </citation>
    <scope>IDENTIFICATION</scope>
</reference>
<evidence type="ECO:0000259" key="10">
    <source>
        <dbReference type="PROSITE" id="PS50002"/>
    </source>
</evidence>
<dbReference type="InterPro" id="IPR050384">
    <property type="entry name" value="Endophilin_SH3RF"/>
</dbReference>
<evidence type="ECO:0000313" key="13">
    <source>
        <dbReference type="Proteomes" id="UP000694400"/>
    </source>
</evidence>
<proteinExistence type="inferred from homology"/>
<name>A0A8B9T6S4_ANAPL</name>
<dbReference type="CDD" id="cd07617">
    <property type="entry name" value="BAR_Endophilin_B2"/>
    <property type="match status" value="1"/>
</dbReference>
<evidence type="ECO:0000313" key="12">
    <source>
        <dbReference type="Ensembl" id="ENSAPLP00020016354.1"/>
    </source>
</evidence>
<accession>A0A8B9T6S4</accession>
<dbReference type="CTD" id="56904"/>
<dbReference type="InterPro" id="IPR036028">
    <property type="entry name" value="SH3-like_dom_sf"/>
</dbReference>
<dbReference type="Pfam" id="PF03114">
    <property type="entry name" value="BAR"/>
    <property type="match status" value="1"/>
</dbReference>
<protein>
    <recommendedName>
        <fullName evidence="7">Endophilin-B2</fullName>
    </recommendedName>
    <alternativeName>
        <fullName evidence="8">SH3 domain-containing GRB2-like protein B2</fullName>
    </alternativeName>
</protein>
<feature type="domain" description="SH3" evidence="10">
    <location>
        <begin position="343"/>
        <end position="403"/>
    </location>
</feature>
<comment type="subcellular location">
    <subcellularLocation>
        <location evidence="1">Cytoplasm</location>
    </subcellularLocation>
</comment>
<dbReference type="Gene3D" id="2.30.30.40">
    <property type="entry name" value="SH3 Domains"/>
    <property type="match status" value="1"/>
</dbReference>
<evidence type="ECO:0000256" key="7">
    <source>
        <dbReference type="ARBA" id="ARBA00040331"/>
    </source>
</evidence>
<gene>
    <name evidence="12" type="primary">SH3GLB2</name>
</gene>
<dbReference type="InterPro" id="IPR004148">
    <property type="entry name" value="BAR_dom"/>
</dbReference>
<dbReference type="InterPro" id="IPR035640">
    <property type="entry name" value="Endophilin_B2_SH3"/>
</dbReference>
<dbReference type="GO" id="GO:0061024">
    <property type="term" value="P:membrane organization"/>
    <property type="evidence" value="ECO:0007669"/>
    <property type="project" value="TreeGrafter"/>
</dbReference>
<dbReference type="PANTHER" id="PTHR14167:SF68">
    <property type="entry name" value="DREBRIN-LIKE PROTEIN-RELATED"/>
    <property type="match status" value="1"/>
</dbReference>
<keyword evidence="3 9" id="KW-0728">SH3 domain</keyword>
<dbReference type="GO" id="GO:0005737">
    <property type="term" value="C:cytoplasm"/>
    <property type="evidence" value="ECO:0007669"/>
    <property type="project" value="UniProtKB-SubCell"/>
</dbReference>